<accession>A0ABV8DWZ2</accession>
<proteinExistence type="predicted"/>
<dbReference type="RefSeq" id="WP_378614413.1">
    <property type="nucleotide sequence ID" value="NZ_JBHSAX010000017.1"/>
</dbReference>
<evidence type="ECO:0000313" key="2">
    <source>
        <dbReference type="Proteomes" id="UP001595696"/>
    </source>
</evidence>
<evidence type="ECO:0000313" key="1">
    <source>
        <dbReference type="EMBL" id="MFC3964663.1"/>
    </source>
</evidence>
<protein>
    <recommendedName>
        <fullName evidence="3">Type VII secretion system (Wss) protein ESAT-6</fullName>
    </recommendedName>
</protein>
<sequence>MSGDRASLIDKISYIREKKDRIGDLPAKVDDYAGVLVSHVRASGYGSAVVNPLGALSVEDAVDEIWRERDKANSAIRETWAKLDQLDPDLEVPVRFIDVANEWRGLRNTLIEVGNNFNDTNLASEWQGAAATRYAELRVRQKDAFDFLPLEFDKIAQSLETIASSELTLYGELAVKAQELITKVEEVTVDYIDALLDVFSLSGAVAQIKALTSAVEAANSFILGVVRGMAEAAKNNMIEGNKIAESIDVQKGLPDNRWPSAVKSSYGAGIEGIRAAIGDGSTRDGDKSDWSVAR</sequence>
<organism evidence="1 2">
    <name type="scientific">Nocardia jiangsuensis</name>
    <dbReference type="NCBI Taxonomy" id="1691563"/>
    <lineage>
        <taxon>Bacteria</taxon>
        <taxon>Bacillati</taxon>
        <taxon>Actinomycetota</taxon>
        <taxon>Actinomycetes</taxon>
        <taxon>Mycobacteriales</taxon>
        <taxon>Nocardiaceae</taxon>
        <taxon>Nocardia</taxon>
    </lineage>
</organism>
<keyword evidence="2" id="KW-1185">Reference proteome</keyword>
<gene>
    <name evidence="1" type="ORF">ACFO0B_21980</name>
</gene>
<dbReference type="Proteomes" id="UP001595696">
    <property type="component" value="Unassembled WGS sequence"/>
</dbReference>
<name>A0ABV8DWZ2_9NOCA</name>
<evidence type="ECO:0008006" key="3">
    <source>
        <dbReference type="Google" id="ProtNLM"/>
    </source>
</evidence>
<dbReference type="EMBL" id="JBHSAX010000017">
    <property type="protein sequence ID" value="MFC3964663.1"/>
    <property type="molecule type" value="Genomic_DNA"/>
</dbReference>
<reference evidence="2" key="1">
    <citation type="journal article" date="2019" name="Int. J. Syst. Evol. Microbiol.">
        <title>The Global Catalogue of Microorganisms (GCM) 10K type strain sequencing project: providing services to taxonomists for standard genome sequencing and annotation.</title>
        <authorList>
            <consortium name="The Broad Institute Genomics Platform"/>
            <consortium name="The Broad Institute Genome Sequencing Center for Infectious Disease"/>
            <person name="Wu L."/>
            <person name="Ma J."/>
        </authorList>
    </citation>
    <scope>NUCLEOTIDE SEQUENCE [LARGE SCALE GENOMIC DNA]</scope>
    <source>
        <strain evidence="2">CGMCC 4.7330</strain>
    </source>
</reference>
<comment type="caution">
    <text evidence="1">The sequence shown here is derived from an EMBL/GenBank/DDBJ whole genome shotgun (WGS) entry which is preliminary data.</text>
</comment>